<keyword evidence="2" id="KW-1185">Reference proteome</keyword>
<reference evidence="1 2" key="1">
    <citation type="submission" date="2019-05" db="EMBL/GenBank/DDBJ databases">
        <title>Another draft genome of Portunus trituberculatus and its Hox gene families provides insights of decapod evolution.</title>
        <authorList>
            <person name="Jeong J.-H."/>
            <person name="Song I."/>
            <person name="Kim S."/>
            <person name="Choi T."/>
            <person name="Kim D."/>
            <person name="Ryu S."/>
            <person name="Kim W."/>
        </authorList>
    </citation>
    <scope>NUCLEOTIDE SEQUENCE [LARGE SCALE GENOMIC DNA]</scope>
    <source>
        <tissue evidence="1">Muscle</tissue>
    </source>
</reference>
<evidence type="ECO:0000313" key="2">
    <source>
        <dbReference type="Proteomes" id="UP000324222"/>
    </source>
</evidence>
<protein>
    <submittedName>
        <fullName evidence="1">Uncharacterized protein</fullName>
    </submittedName>
</protein>
<gene>
    <name evidence="1" type="ORF">E2C01_060337</name>
</gene>
<dbReference type="Proteomes" id="UP000324222">
    <property type="component" value="Unassembled WGS sequence"/>
</dbReference>
<comment type="caution">
    <text evidence="1">The sequence shown here is derived from an EMBL/GenBank/DDBJ whole genome shotgun (WGS) entry which is preliminary data.</text>
</comment>
<accession>A0A5B7H0W3</accession>
<dbReference type="EMBL" id="VSRR010024423">
    <property type="protein sequence ID" value="MPC66191.1"/>
    <property type="molecule type" value="Genomic_DNA"/>
</dbReference>
<proteinExistence type="predicted"/>
<sequence length="104" mass="11963">MSTLPSITKYCTERQHHHHHHDHLIVCLLSCKSFCASLEEFGLEQPPPHLLSSDLLRYYDNGVEGCNTDQSRRCETREEHGPPHLALPYITLPAMPRQVARLHL</sequence>
<name>A0A5B7H0W3_PORTR</name>
<dbReference type="AlphaFoldDB" id="A0A5B7H0W3"/>
<organism evidence="1 2">
    <name type="scientific">Portunus trituberculatus</name>
    <name type="common">Swimming crab</name>
    <name type="synonym">Neptunus trituberculatus</name>
    <dbReference type="NCBI Taxonomy" id="210409"/>
    <lineage>
        <taxon>Eukaryota</taxon>
        <taxon>Metazoa</taxon>
        <taxon>Ecdysozoa</taxon>
        <taxon>Arthropoda</taxon>
        <taxon>Crustacea</taxon>
        <taxon>Multicrustacea</taxon>
        <taxon>Malacostraca</taxon>
        <taxon>Eumalacostraca</taxon>
        <taxon>Eucarida</taxon>
        <taxon>Decapoda</taxon>
        <taxon>Pleocyemata</taxon>
        <taxon>Brachyura</taxon>
        <taxon>Eubrachyura</taxon>
        <taxon>Portunoidea</taxon>
        <taxon>Portunidae</taxon>
        <taxon>Portuninae</taxon>
        <taxon>Portunus</taxon>
    </lineage>
</organism>
<evidence type="ECO:0000313" key="1">
    <source>
        <dbReference type="EMBL" id="MPC66191.1"/>
    </source>
</evidence>